<name>A0A5C6MCP0_9PLAN</name>
<reference evidence="1 2" key="1">
    <citation type="submission" date="2019-08" db="EMBL/GenBank/DDBJ databases">
        <title>100 year-old enigma solved: identification of Planctomyces bekefii, the type genus and species of the phylum Planctomycetes.</title>
        <authorList>
            <person name="Svetlana D.N."/>
            <person name="Overmann J."/>
        </authorList>
    </citation>
    <scope>NUCLEOTIDE SEQUENCE [LARGE SCALE GENOMIC DNA]</scope>
    <source>
        <strain evidence="1">Phe10_nw2017</strain>
    </source>
</reference>
<reference evidence="1 2" key="2">
    <citation type="submission" date="2019-08" db="EMBL/GenBank/DDBJ databases">
        <authorList>
            <person name="Henke P."/>
        </authorList>
    </citation>
    <scope>NUCLEOTIDE SEQUENCE [LARGE SCALE GENOMIC DNA]</scope>
    <source>
        <strain evidence="1">Phe10_nw2017</strain>
    </source>
</reference>
<gene>
    <name evidence="1" type="ORF">E3A20_00260</name>
</gene>
<keyword evidence="2" id="KW-1185">Reference proteome</keyword>
<dbReference type="AlphaFoldDB" id="A0A5C6MCP0"/>
<accession>A0A5C6MCP0</accession>
<sequence length="411" mass="44975">MRRLGLEILLGWGVLQLLSCKHLTVELSPSRTTDSKQVREQTGNVYRFSVADGFIRSQSTSMASLQFEITEQLRYALGAWIQAGAQLDLERLEISIHDDSEFDLKNNSAAAPGLSGEREISYSATMTGVWLDPSRSSTRSKVLVMPRGGSRDFQERFFNAYGDTCKENDAEFVSISYWHHYRPLQPGCPLAGENIDKNLTVKMNFFVDPLDPSGSPPYEEIWSDDVLNAVVLVATEGEFKQVLATLKSRFGHAEMATPSDVRFASAVADDRKVSLRVLWTGLGDFSPAIRSVLAAEQQRTDVLVFSSGVTLKRGAKILQKGLQASGPAALLALVLGRDSFPYWDWGAGGAVSVDGLALATPRIHDGSTARVEAEAVATLLGELMAPESLGTYGDLVFKLNRFGAVSLHRRP</sequence>
<proteinExistence type="predicted"/>
<comment type="caution">
    <text evidence="1">The sequence shown here is derived from an EMBL/GenBank/DDBJ whole genome shotgun (WGS) entry which is preliminary data.</text>
</comment>
<dbReference type="Proteomes" id="UP000321083">
    <property type="component" value="Unassembled WGS sequence"/>
</dbReference>
<evidence type="ECO:0000313" key="1">
    <source>
        <dbReference type="EMBL" id="TWW12791.1"/>
    </source>
</evidence>
<organism evidence="1 2">
    <name type="scientific">Planctomyces bekefii</name>
    <dbReference type="NCBI Taxonomy" id="1653850"/>
    <lineage>
        <taxon>Bacteria</taxon>
        <taxon>Pseudomonadati</taxon>
        <taxon>Planctomycetota</taxon>
        <taxon>Planctomycetia</taxon>
        <taxon>Planctomycetales</taxon>
        <taxon>Planctomycetaceae</taxon>
        <taxon>Planctomyces</taxon>
    </lineage>
</organism>
<dbReference type="EMBL" id="SRHE01000002">
    <property type="protein sequence ID" value="TWW12791.1"/>
    <property type="molecule type" value="Genomic_DNA"/>
</dbReference>
<protein>
    <submittedName>
        <fullName evidence="1">Uncharacterized protein</fullName>
    </submittedName>
</protein>
<evidence type="ECO:0000313" key="2">
    <source>
        <dbReference type="Proteomes" id="UP000321083"/>
    </source>
</evidence>